<feature type="region of interest" description="Disordered" evidence="1">
    <location>
        <begin position="1"/>
        <end position="99"/>
    </location>
</feature>
<proteinExistence type="predicted"/>
<gene>
    <name evidence="3" type="ORF">MBJ925_LOCUS8174</name>
</gene>
<reference evidence="3" key="1">
    <citation type="submission" date="2021-02" db="EMBL/GenBank/DDBJ databases">
        <authorList>
            <person name="Nowell W R."/>
        </authorList>
    </citation>
    <scope>NUCLEOTIDE SEQUENCE</scope>
</reference>
<dbReference type="Pfam" id="PF00160">
    <property type="entry name" value="Pro_isomerase"/>
    <property type="match status" value="1"/>
</dbReference>
<dbReference type="Proteomes" id="UP000663824">
    <property type="component" value="Unassembled WGS sequence"/>
</dbReference>
<evidence type="ECO:0000313" key="3">
    <source>
        <dbReference type="EMBL" id="CAF1999805.1"/>
    </source>
</evidence>
<feature type="compositionally biased region" description="Low complexity" evidence="1">
    <location>
        <begin position="61"/>
        <end position="70"/>
    </location>
</feature>
<dbReference type="Gene3D" id="2.40.100.10">
    <property type="entry name" value="Cyclophilin-like"/>
    <property type="match status" value="1"/>
</dbReference>
<protein>
    <recommendedName>
        <fullName evidence="2">PPIase cyclophilin-type domain-containing protein</fullName>
    </recommendedName>
</protein>
<evidence type="ECO:0000259" key="2">
    <source>
        <dbReference type="PROSITE" id="PS50072"/>
    </source>
</evidence>
<comment type="caution">
    <text evidence="3">The sequence shown here is derived from an EMBL/GenBank/DDBJ whole genome shotgun (WGS) entry which is preliminary data.</text>
</comment>
<feature type="compositionally biased region" description="Polar residues" evidence="1">
    <location>
        <begin position="71"/>
        <end position="88"/>
    </location>
</feature>
<feature type="domain" description="PPIase cyclophilin-type" evidence="2">
    <location>
        <begin position="97"/>
        <end position="239"/>
    </location>
</feature>
<name>A0A816MIH7_9BILA</name>
<evidence type="ECO:0000313" key="4">
    <source>
        <dbReference type="Proteomes" id="UP000663824"/>
    </source>
</evidence>
<sequence length="246" mass="26692">MSDEVPKARKAKIIGNSNRQVAAFIDNQPSSTSSNSSSEKMNKSGATDNDVDNFGSPIPSPSVSQQPPTSNEIDSPTIENQESVSSISQPQGPQPGQLALDVPEANIEYENTITMPMKKKSIAATLKATQEETERHCFLVGGETTVYTNDGERYVNEVAKIDDERMPHNKPGLLSMPIHMHFFLRPMPSLNESHVVIGRVIEGMGLIEAINKKGIKNSSGIECDRGLPLANVTIYGCGETNNTTSY</sequence>
<dbReference type="InterPro" id="IPR029000">
    <property type="entry name" value="Cyclophilin-like_dom_sf"/>
</dbReference>
<organism evidence="3 4">
    <name type="scientific">Rotaria magnacalcarata</name>
    <dbReference type="NCBI Taxonomy" id="392030"/>
    <lineage>
        <taxon>Eukaryota</taxon>
        <taxon>Metazoa</taxon>
        <taxon>Spiralia</taxon>
        <taxon>Gnathifera</taxon>
        <taxon>Rotifera</taxon>
        <taxon>Eurotatoria</taxon>
        <taxon>Bdelloidea</taxon>
        <taxon>Philodinida</taxon>
        <taxon>Philodinidae</taxon>
        <taxon>Rotaria</taxon>
    </lineage>
</organism>
<dbReference type="SUPFAM" id="SSF50891">
    <property type="entry name" value="Cyclophilin-like"/>
    <property type="match status" value="1"/>
</dbReference>
<evidence type="ECO:0000256" key="1">
    <source>
        <dbReference type="SAM" id="MobiDB-lite"/>
    </source>
</evidence>
<dbReference type="PROSITE" id="PS50072">
    <property type="entry name" value="CSA_PPIASE_2"/>
    <property type="match status" value="1"/>
</dbReference>
<dbReference type="EMBL" id="CAJNRE010002960">
    <property type="protein sequence ID" value="CAF1999805.1"/>
    <property type="molecule type" value="Genomic_DNA"/>
</dbReference>
<accession>A0A816MIH7</accession>
<dbReference type="InterPro" id="IPR002130">
    <property type="entry name" value="Cyclophilin-type_PPIase_dom"/>
</dbReference>
<dbReference type="AlphaFoldDB" id="A0A816MIH7"/>
<dbReference type="GO" id="GO:0003755">
    <property type="term" value="F:peptidyl-prolyl cis-trans isomerase activity"/>
    <property type="evidence" value="ECO:0007669"/>
    <property type="project" value="InterPro"/>
</dbReference>